<dbReference type="Proteomes" id="UP000184330">
    <property type="component" value="Unassembled WGS sequence"/>
</dbReference>
<evidence type="ECO:0000313" key="2">
    <source>
        <dbReference type="Proteomes" id="UP000184330"/>
    </source>
</evidence>
<keyword evidence="2" id="KW-1185">Reference proteome</keyword>
<proteinExistence type="predicted"/>
<gene>
    <name evidence="1" type="ORF">PAC_16222</name>
</gene>
<reference evidence="1 2" key="1">
    <citation type="submission" date="2016-03" db="EMBL/GenBank/DDBJ databases">
        <authorList>
            <person name="Ploux O."/>
        </authorList>
    </citation>
    <scope>NUCLEOTIDE SEQUENCE [LARGE SCALE GENOMIC DNA]</scope>
    <source>
        <strain evidence="1 2">UAMH 11012</strain>
    </source>
</reference>
<dbReference type="AlphaFoldDB" id="A0A1L7XMN6"/>
<evidence type="ECO:0000313" key="1">
    <source>
        <dbReference type="EMBL" id="CZR66321.1"/>
    </source>
</evidence>
<name>A0A1L7XMN6_9HELO</name>
<organism evidence="1 2">
    <name type="scientific">Phialocephala subalpina</name>
    <dbReference type="NCBI Taxonomy" id="576137"/>
    <lineage>
        <taxon>Eukaryota</taxon>
        <taxon>Fungi</taxon>
        <taxon>Dikarya</taxon>
        <taxon>Ascomycota</taxon>
        <taxon>Pezizomycotina</taxon>
        <taxon>Leotiomycetes</taxon>
        <taxon>Helotiales</taxon>
        <taxon>Mollisiaceae</taxon>
        <taxon>Phialocephala</taxon>
        <taxon>Phialocephala fortinii species complex</taxon>
    </lineage>
</organism>
<dbReference type="STRING" id="576137.A0A1L7XMN6"/>
<protein>
    <submittedName>
        <fullName evidence="1">Uncharacterized protein</fullName>
    </submittedName>
</protein>
<dbReference type="OrthoDB" id="2012566at2759"/>
<dbReference type="EMBL" id="FJOG01000036">
    <property type="protein sequence ID" value="CZR66321.1"/>
    <property type="molecule type" value="Genomic_DNA"/>
</dbReference>
<accession>A0A1L7XMN6</accession>
<sequence>MASSDESSDSETSIGFYSKANTTSYDSREVSIFRGKEYLSENAGNHISVTNSNVELRDNFSQLLILEATKNIDLITLNYHPRTWNYFIGKPLGTTQYYPDDFDTTSIACTVLPTRPEVVVSVIDEILTLNSEDGLVTTYFDDTRARIDPTVSVNVLSLCYHHGYENLQLFQATQTYVISVLEDRSYLTGTRYYNSPEPFLFFFARLLTCKQAHSLRARVLPLLQDRIRERAGLPGDALQLGMRILAGMSAEVGWENLGSESFWKKDVLNLRALQSADGGWEIGWLCRYGKTGVMIGNRGLTTALAVKALEETSGM</sequence>